<comment type="subcellular location">
    <subcellularLocation>
        <location evidence="1">Cytoplasm</location>
    </subcellularLocation>
</comment>
<evidence type="ECO:0000256" key="3">
    <source>
        <dbReference type="ARBA" id="ARBA00023012"/>
    </source>
</evidence>
<feature type="region of interest" description="Disordered" evidence="8">
    <location>
        <begin position="124"/>
        <end position="146"/>
    </location>
</feature>
<dbReference type="Gene3D" id="3.40.50.2300">
    <property type="match status" value="1"/>
</dbReference>
<evidence type="ECO:0000313" key="12">
    <source>
        <dbReference type="EMBL" id="PPJ73112.1"/>
    </source>
</evidence>
<feature type="domain" description="Response regulatory" evidence="9">
    <location>
        <begin position="2"/>
        <end position="116"/>
    </location>
</feature>
<dbReference type="Gene3D" id="2.40.50.1020">
    <property type="entry name" value="LytTr DNA-binding domain"/>
    <property type="match status" value="1"/>
</dbReference>
<evidence type="ECO:0000313" key="13">
    <source>
        <dbReference type="Proteomes" id="UP000238153"/>
    </source>
</evidence>
<evidence type="ECO:0000256" key="8">
    <source>
        <dbReference type="SAM" id="MobiDB-lite"/>
    </source>
</evidence>
<dbReference type="InterPro" id="IPR001789">
    <property type="entry name" value="Sig_transdc_resp-reg_receiver"/>
</dbReference>
<dbReference type="KEGG" id="shh:ShL2_00511"/>
<dbReference type="RefSeq" id="WP_011274937.1">
    <property type="nucleotide sequence ID" value="NZ_BKAY01000007.1"/>
</dbReference>
<protein>
    <submittedName>
        <fullName evidence="12">DNA-binding response regulator</fullName>
    </submittedName>
    <submittedName>
        <fullName evidence="11">Response regulator transcription factor LytR</fullName>
    </submittedName>
</protein>
<dbReference type="SUPFAM" id="SSF52172">
    <property type="entry name" value="CheY-like"/>
    <property type="match status" value="1"/>
</dbReference>
<dbReference type="GO" id="GO:0003677">
    <property type="term" value="F:DNA binding"/>
    <property type="evidence" value="ECO:0007669"/>
    <property type="project" value="UniProtKB-KW"/>
</dbReference>
<dbReference type="GO" id="GO:0005737">
    <property type="term" value="C:cytoplasm"/>
    <property type="evidence" value="ECO:0007669"/>
    <property type="project" value="UniProtKB-SubCell"/>
</dbReference>
<feature type="modified residue" description="4-aspartylphosphate" evidence="7">
    <location>
        <position position="53"/>
    </location>
</feature>
<reference evidence="11 14" key="2">
    <citation type="submission" date="2023-08" db="EMBL/GenBank/DDBJ databases">
        <title>Genomic surveillance of Staphylococcus haemolyticus neonatal outbreak in southern France.</title>
        <authorList>
            <person name="Magnan C."/>
            <person name="Morsli M."/>
            <person name="Thiery B."/>
            <person name="Salipante F."/>
            <person name="Attar J."/>
            <person name="Massimo D.M."/>
            <person name="Ory J."/>
            <person name="Pantel A."/>
            <person name="Lavigne J.-P."/>
        </authorList>
    </citation>
    <scope>NUCLEOTIDE SEQUENCE [LARGE SCALE GENOMIC DNA]</scope>
    <source>
        <strain evidence="11 14">NSH026</strain>
    </source>
</reference>
<proteinExistence type="predicted"/>
<dbReference type="FunFam" id="3.40.50.2300:FF:000134">
    <property type="entry name" value="Autolysin response regulator LytR"/>
    <property type="match status" value="1"/>
</dbReference>
<keyword evidence="3" id="KW-0902">Two-component regulatory system</keyword>
<organism evidence="12 13">
    <name type="scientific">Staphylococcus haemolyticus</name>
    <dbReference type="NCBI Taxonomy" id="1283"/>
    <lineage>
        <taxon>Bacteria</taxon>
        <taxon>Bacillati</taxon>
        <taxon>Bacillota</taxon>
        <taxon>Bacilli</taxon>
        <taxon>Bacillales</taxon>
        <taxon>Staphylococcaceae</taxon>
        <taxon>Staphylococcus</taxon>
    </lineage>
</organism>
<dbReference type="Pfam" id="PF04397">
    <property type="entry name" value="LytTR"/>
    <property type="match status" value="1"/>
</dbReference>
<dbReference type="NCBIfam" id="NF010684">
    <property type="entry name" value="PRK14084.1"/>
    <property type="match status" value="1"/>
</dbReference>
<dbReference type="SMART" id="SM00448">
    <property type="entry name" value="REC"/>
    <property type="match status" value="1"/>
</dbReference>
<dbReference type="SMART" id="SM00850">
    <property type="entry name" value="LytTR"/>
    <property type="match status" value="1"/>
</dbReference>
<evidence type="ECO:0000256" key="4">
    <source>
        <dbReference type="ARBA" id="ARBA00023015"/>
    </source>
</evidence>
<sequence>MKTLIVDDEPLARNELHYLLNEISGFNVIDEAENIEETLEKLLSETYDLVFLDINLMDESGIDLAQKIKKMKQPPHIIFATAHDTFAVKAFELDAIDYILKPFELERIEQAVNKVKHQISNSNEIDHITSEPSTLSMQQDDRQENEDQTVLPIEMNERIYVIRKDDITAVSVNNGITTINTTHRTYQTNEPLNYYEKKLSNNTFIKIHRATIINKTHIDSVEHWFNYTYQVTMTSGDKFQVSRSFMKAFKHEIGLA</sequence>
<dbReference type="InterPro" id="IPR011006">
    <property type="entry name" value="CheY-like_superfamily"/>
</dbReference>
<dbReference type="CDD" id="cd17532">
    <property type="entry name" value="REC_LytTR_AlgR-like"/>
    <property type="match status" value="1"/>
</dbReference>
<dbReference type="Proteomes" id="UP001269271">
    <property type="component" value="Unassembled WGS sequence"/>
</dbReference>
<dbReference type="Proteomes" id="UP000238153">
    <property type="component" value="Unassembled WGS sequence"/>
</dbReference>
<dbReference type="PROSITE" id="PS50110">
    <property type="entry name" value="RESPONSE_REGULATORY"/>
    <property type="match status" value="1"/>
</dbReference>
<accession>A0A2A1KE98</accession>
<evidence type="ECO:0000256" key="6">
    <source>
        <dbReference type="ARBA" id="ARBA00023163"/>
    </source>
</evidence>
<comment type="caution">
    <text evidence="12">The sequence shown here is derived from an EMBL/GenBank/DDBJ whole genome shotgun (WGS) entry which is preliminary data.</text>
</comment>
<dbReference type="EMBL" id="PGWX01000357">
    <property type="protein sequence ID" value="PPJ73112.1"/>
    <property type="molecule type" value="Genomic_DNA"/>
</dbReference>
<dbReference type="GO" id="GO:0000156">
    <property type="term" value="F:phosphorelay response regulator activity"/>
    <property type="evidence" value="ECO:0007669"/>
    <property type="project" value="InterPro"/>
</dbReference>
<dbReference type="PANTHER" id="PTHR37299">
    <property type="entry name" value="TRANSCRIPTIONAL REGULATOR-RELATED"/>
    <property type="match status" value="1"/>
</dbReference>
<dbReference type="SMR" id="A0A2A1KE98"/>
<evidence type="ECO:0000256" key="2">
    <source>
        <dbReference type="ARBA" id="ARBA00022553"/>
    </source>
</evidence>
<gene>
    <name evidence="12" type="ORF">CV019_09945</name>
    <name evidence="11" type="ORF">RO950_01190</name>
</gene>
<evidence type="ECO:0000256" key="7">
    <source>
        <dbReference type="PROSITE-ProRule" id="PRU00169"/>
    </source>
</evidence>
<keyword evidence="2 7" id="KW-0597">Phosphoprotein</keyword>
<dbReference type="AlphaFoldDB" id="A0A2A1KE98"/>
<dbReference type="PROSITE" id="PS50930">
    <property type="entry name" value="HTH_LYTTR"/>
    <property type="match status" value="1"/>
</dbReference>
<dbReference type="InterPro" id="IPR007492">
    <property type="entry name" value="LytTR_DNA-bd_dom"/>
</dbReference>
<keyword evidence="6" id="KW-0804">Transcription</keyword>
<dbReference type="STRING" id="1283.ShL2_00511"/>
<feature type="domain" description="HTH LytTR-type" evidence="10">
    <location>
        <begin position="151"/>
        <end position="255"/>
    </location>
</feature>
<reference evidence="12 13" key="1">
    <citation type="submission" date="2017-11" db="EMBL/GenBank/DDBJ databases">
        <authorList>
            <person name="Founou R.C."/>
            <person name="Founou L."/>
            <person name="Allam M."/>
            <person name="Ismail A."/>
            <person name="Essack S.Y."/>
        </authorList>
    </citation>
    <scope>NUCLEOTIDE SEQUENCE [LARGE SCALE GENOMIC DNA]</scope>
    <source>
        <strain evidence="12 13">G811N2B1</strain>
    </source>
</reference>
<evidence type="ECO:0000313" key="11">
    <source>
        <dbReference type="EMBL" id="MDT4285636.1"/>
    </source>
</evidence>
<keyword evidence="14" id="KW-1185">Reference proteome</keyword>
<evidence type="ECO:0000259" key="10">
    <source>
        <dbReference type="PROSITE" id="PS50930"/>
    </source>
</evidence>
<dbReference type="EMBL" id="JAVSOO010000002">
    <property type="protein sequence ID" value="MDT4285636.1"/>
    <property type="molecule type" value="Genomic_DNA"/>
</dbReference>
<keyword evidence="5 12" id="KW-0238">DNA-binding</keyword>
<dbReference type="OMA" id="HEDFAVQ"/>
<keyword evidence="4" id="KW-0805">Transcription regulation</keyword>
<dbReference type="Pfam" id="PF00072">
    <property type="entry name" value="Response_reg"/>
    <property type="match status" value="1"/>
</dbReference>
<name>A0A2A1KE98_STAHA</name>
<evidence type="ECO:0000256" key="1">
    <source>
        <dbReference type="ARBA" id="ARBA00004496"/>
    </source>
</evidence>
<evidence type="ECO:0000259" key="9">
    <source>
        <dbReference type="PROSITE" id="PS50110"/>
    </source>
</evidence>
<dbReference type="PANTHER" id="PTHR37299:SF1">
    <property type="entry name" value="STAGE 0 SPORULATION PROTEIN A HOMOLOG"/>
    <property type="match status" value="1"/>
</dbReference>
<evidence type="ECO:0000256" key="5">
    <source>
        <dbReference type="ARBA" id="ARBA00023125"/>
    </source>
</evidence>
<dbReference type="InterPro" id="IPR046947">
    <property type="entry name" value="LytR-like"/>
</dbReference>
<dbReference type="GeneID" id="93780008"/>
<evidence type="ECO:0000313" key="14">
    <source>
        <dbReference type="Proteomes" id="UP001269271"/>
    </source>
</evidence>